<organism evidence="2 3">
    <name type="scientific">Portunus trituberculatus</name>
    <name type="common">Swimming crab</name>
    <name type="synonym">Neptunus trituberculatus</name>
    <dbReference type="NCBI Taxonomy" id="210409"/>
    <lineage>
        <taxon>Eukaryota</taxon>
        <taxon>Metazoa</taxon>
        <taxon>Ecdysozoa</taxon>
        <taxon>Arthropoda</taxon>
        <taxon>Crustacea</taxon>
        <taxon>Multicrustacea</taxon>
        <taxon>Malacostraca</taxon>
        <taxon>Eumalacostraca</taxon>
        <taxon>Eucarida</taxon>
        <taxon>Decapoda</taxon>
        <taxon>Pleocyemata</taxon>
        <taxon>Brachyura</taxon>
        <taxon>Eubrachyura</taxon>
        <taxon>Portunoidea</taxon>
        <taxon>Portunidae</taxon>
        <taxon>Portuninae</taxon>
        <taxon>Portunus</taxon>
    </lineage>
</organism>
<feature type="compositionally biased region" description="Basic and acidic residues" evidence="1">
    <location>
        <begin position="1"/>
        <end position="12"/>
    </location>
</feature>
<sequence length="100" mass="11626">MGTNDHQVKELQTHTYTAETLPMTEIHQRHQQLQKSPPTSPASSQLMSSPQQQQQQLAGTAEYLQGHDGSFYINPGNLMRQVRRGNDQIDRVQWRVWWKL</sequence>
<keyword evidence="3" id="KW-1185">Reference proteome</keyword>
<reference evidence="2 3" key="1">
    <citation type="submission" date="2019-05" db="EMBL/GenBank/DDBJ databases">
        <title>Another draft genome of Portunus trituberculatus and its Hox gene families provides insights of decapod evolution.</title>
        <authorList>
            <person name="Jeong J.-H."/>
            <person name="Song I."/>
            <person name="Kim S."/>
            <person name="Choi T."/>
            <person name="Kim D."/>
            <person name="Ryu S."/>
            <person name="Kim W."/>
        </authorList>
    </citation>
    <scope>NUCLEOTIDE SEQUENCE [LARGE SCALE GENOMIC DNA]</scope>
    <source>
        <tissue evidence="2">Muscle</tissue>
    </source>
</reference>
<dbReference type="AlphaFoldDB" id="A0A5B7HVQ5"/>
<protein>
    <submittedName>
        <fullName evidence="2">Uncharacterized protein</fullName>
    </submittedName>
</protein>
<feature type="compositionally biased region" description="Low complexity" evidence="1">
    <location>
        <begin position="41"/>
        <end position="58"/>
    </location>
</feature>
<dbReference type="Proteomes" id="UP000324222">
    <property type="component" value="Unassembled WGS sequence"/>
</dbReference>
<name>A0A5B7HVQ5_PORTR</name>
<comment type="caution">
    <text evidence="2">The sequence shown here is derived from an EMBL/GenBank/DDBJ whole genome shotgun (WGS) entry which is preliminary data.</text>
</comment>
<proteinExistence type="predicted"/>
<gene>
    <name evidence="2" type="ORF">E2C01_068133</name>
</gene>
<evidence type="ECO:0000256" key="1">
    <source>
        <dbReference type="SAM" id="MobiDB-lite"/>
    </source>
</evidence>
<evidence type="ECO:0000313" key="2">
    <source>
        <dbReference type="EMBL" id="MPC73796.1"/>
    </source>
</evidence>
<evidence type="ECO:0000313" key="3">
    <source>
        <dbReference type="Proteomes" id="UP000324222"/>
    </source>
</evidence>
<dbReference type="EMBL" id="VSRR010037533">
    <property type="protein sequence ID" value="MPC73796.1"/>
    <property type="molecule type" value="Genomic_DNA"/>
</dbReference>
<accession>A0A5B7HVQ5</accession>
<dbReference type="OrthoDB" id="8825892at2759"/>
<feature type="region of interest" description="Disordered" evidence="1">
    <location>
        <begin position="1"/>
        <end position="59"/>
    </location>
</feature>